<dbReference type="EMBL" id="JAEVFJ010000020">
    <property type="protein sequence ID" value="KAH8099382.1"/>
    <property type="molecule type" value="Genomic_DNA"/>
</dbReference>
<evidence type="ECO:0000259" key="7">
    <source>
        <dbReference type="PROSITE" id="PS51721"/>
    </source>
</evidence>
<dbReference type="Gene3D" id="3.40.50.300">
    <property type="entry name" value="P-loop containing nucleotide triphosphate hydrolases"/>
    <property type="match status" value="1"/>
</dbReference>
<keyword evidence="9" id="KW-1185">Reference proteome</keyword>
<dbReference type="AlphaFoldDB" id="A0A8K0UL83"/>
<comment type="subcellular location">
    <subcellularLocation>
        <location evidence="1">Cytoplasm</location>
    </subcellularLocation>
</comment>
<dbReference type="Proteomes" id="UP000813824">
    <property type="component" value="Unassembled WGS sequence"/>
</dbReference>
<name>A0A8K0UL83_9AGAR</name>
<feature type="region of interest" description="Disordered" evidence="6">
    <location>
        <begin position="652"/>
        <end position="674"/>
    </location>
</feature>
<feature type="region of interest" description="Disordered" evidence="6">
    <location>
        <begin position="257"/>
        <end position="320"/>
    </location>
</feature>
<dbReference type="InterPro" id="IPR043358">
    <property type="entry name" value="GNL1-like"/>
</dbReference>
<reference evidence="8" key="1">
    <citation type="journal article" date="2021" name="New Phytol.">
        <title>Evolutionary innovations through gain and loss of genes in the ectomycorrhizal Boletales.</title>
        <authorList>
            <person name="Wu G."/>
            <person name="Miyauchi S."/>
            <person name="Morin E."/>
            <person name="Kuo A."/>
            <person name="Drula E."/>
            <person name="Varga T."/>
            <person name="Kohler A."/>
            <person name="Feng B."/>
            <person name="Cao Y."/>
            <person name="Lipzen A."/>
            <person name="Daum C."/>
            <person name="Hundley H."/>
            <person name="Pangilinan J."/>
            <person name="Johnson J."/>
            <person name="Barry K."/>
            <person name="LaButti K."/>
            <person name="Ng V."/>
            <person name="Ahrendt S."/>
            <person name="Min B."/>
            <person name="Choi I.G."/>
            <person name="Park H."/>
            <person name="Plett J.M."/>
            <person name="Magnuson J."/>
            <person name="Spatafora J.W."/>
            <person name="Nagy L.G."/>
            <person name="Henrissat B."/>
            <person name="Grigoriev I.V."/>
            <person name="Yang Z.L."/>
            <person name="Xu J."/>
            <person name="Martin F.M."/>
        </authorList>
    </citation>
    <scope>NUCLEOTIDE SEQUENCE</scope>
    <source>
        <strain evidence="8">KKN 215</strain>
    </source>
</reference>
<feature type="compositionally biased region" description="Basic residues" evidence="6">
    <location>
        <begin position="655"/>
        <end position="674"/>
    </location>
</feature>
<dbReference type="GO" id="GO:0000054">
    <property type="term" value="P:ribosomal subunit export from nucleus"/>
    <property type="evidence" value="ECO:0007669"/>
    <property type="project" value="TreeGrafter"/>
</dbReference>
<dbReference type="Pfam" id="PF01926">
    <property type="entry name" value="MMR_HSR1"/>
    <property type="match status" value="1"/>
</dbReference>
<dbReference type="PROSITE" id="PS51721">
    <property type="entry name" value="G_CP"/>
    <property type="match status" value="1"/>
</dbReference>
<dbReference type="GO" id="GO:0003924">
    <property type="term" value="F:GTPase activity"/>
    <property type="evidence" value="ECO:0007669"/>
    <property type="project" value="InterPro"/>
</dbReference>
<evidence type="ECO:0000256" key="1">
    <source>
        <dbReference type="ARBA" id="ARBA00004496"/>
    </source>
</evidence>
<evidence type="ECO:0000313" key="9">
    <source>
        <dbReference type="Proteomes" id="UP000813824"/>
    </source>
</evidence>
<evidence type="ECO:0000313" key="8">
    <source>
        <dbReference type="EMBL" id="KAH8099382.1"/>
    </source>
</evidence>
<proteinExistence type="predicted"/>
<gene>
    <name evidence="8" type="ORF">BXZ70DRAFT_943440</name>
</gene>
<accession>A0A8K0UL83</accession>
<feature type="domain" description="CP-type G" evidence="7">
    <location>
        <begin position="163"/>
        <end position="417"/>
    </location>
</feature>
<evidence type="ECO:0000256" key="4">
    <source>
        <dbReference type="ARBA" id="ARBA00022801"/>
    </source>
</evidence>
<keyword evidence="3" id="KW-0547">Nucleotide-binding</keyword>
<dbReference type="InterPro" id="IPR027417">
    <property type="entry name" value="P-loop_NTPase"/>
</dbReference>
<keyword evidence="4" id="KW-0378">Hydrolase</keyword>
<evidence type="ECO:0000256" key="5">
    <source>
        <dbReference type="ARBA" id="ARBA00023134"/>
    </source>
</evidence>
<dbReference type="InterPro" id="IPR030378">
    <property type="entry name" value="G_CP_dom"/>
</dbReference>
<comment type="caution">
    <text evidence="8">The sequence shown here is derived from an EMBL/GenBank/DDBJ whole genome shotgun (WGS) entry which is preliminary data.</text>
</comment>
<dbReference type="SUPFAM" id="SSF52540">
    <property type="entry name" value="P-loop containing nucleoside triphosphate hydrolases"/>
    <property type="match status" value="1"/>
</dbReference>
<keyword evidence="5" id="KW-0342">GTP-binding</keyword>
<evidence type="ECO:0000256" key="3">
    <source>
        <dbReference type="ARBA" id="ARBA00022741"/>
    </source>
</evidence>
<dbReference type="InterPro" id="IPR006073">
    <property type="entry name" value="GTP-bd"/>
</dbReference>
<evidence type="ECO:0000256" key="2">
    <source>
        <dbReference type="ARBA" id="ARBA00022490"/>
    </source>
</evidence>
<sequence>MPAPKGKDRNPSGLGRAIINKKVKDARHAQETGLYTTDLDNTTRLQSITQERDLDEFLNTATLAGTQFTAERRNVKIISAPAGTQHNPYLLSEEEEKKTLLKHSENKQHLRVPRRPEWTKSMTTAQLDRQEKDSFLDWRRGLAQLSEQGDLLLTPFERNIEVWRQLWRVIERSHLVVQIVDARNPLRFRCEDLEAYVKDVEGPEGEQGTGSNKRKNLLLINKSDLLTAKQRLLRCQGVQYAFYSAANAAALQQARKERLEAEERTQNKATADDEGVNGPESDEGYEEGEEEEDDGSEEEDDESDSDDESGNFFTFEEETEDSHDLRARVLSVLELEELFLRVAPDLTEFADASGNPPTKLVVGLVGYPNVGKSSTINSLIGEKKVSVSSTPGKTKHFQTIQLSSSLTLCDCPGLVFPQFATTRADLVCDGVLPIDQLREYTGPVALVTKRIPQEVLEATYGLSIKVQAREEGGTGDVTAENFLIAYAVARGFTRSGQGNPDEARAARYVLKDYVNAKLLFCHPPPGVDDNEFNEPTRQICLRLAAGKKRAPVTRVGKGADTFIPANTANLDGTSNTAIPTGSHRSQRVDQDFFTSNSGLSSRPFVQGSARNGQAFTRSNIYPHQNAVSNDGSAVGGRRARIAAVLANAGGEFAPGKKHHKKMKRVKQRSGRGYD</sequence>
<keyword evidence="2" id="KW-0963">Cytoplasm</keyword>
<feature type="compositionally biased region" description="Acidic residues" evidence="6">
    <location>
        <begin position="272"/>
        <end position="320"/>
    </location>
</feature>
<dbReference type="GO" id="GO:0005829">
    <property type="term" value="C:cytosol"/>
    <property type="evidence" value="ECO:0007669"/>
    <property type="project" value="TreeGrafter"/>
</dbReference>
<dbReference type="PANTHER" id="PTHR45709">
    <property type="entry name" value="LARGE SUBUNIT GTPASE 1 HOMOLOG-RELATED"/>
    <property type="match status" value="1"/>
</dbReference>
<dbReference type="GO" id="GO:0005525">
    <property type="term" value="F:GTP binding"/>
    <property type="evidence" value="ECO:0007669"/>
    <property type="project" value="UniProtKB-KW"/>
</dbReference>
<dbReference type="PANTHER" id="PTHR45709:SF2">
    <property type="entry name" value="LARGE SUBUNIT GTPASE 1 HOMOLOG"/>
    <property type="match status" value="1"/>
</dbReference>
<dbReference type="CDD" id="cd01857">
    <property type="entry name" value="HSR1_MMR1"/>
    <property type="match status" value="1"/>
</dbReference>
<feature type="compositionally biased region" description="Basic and acidic residues" evidence="6">
    <location>
        <begin position="257"/>
        <end position="266"/>
    </location>
</feature>
<dbReference type="OrthoDB" id="61815at2759"/>
<evidence type="ECO:0000256" key="6">
    <source>
        <dbReference type="SAM" id="MobiDB-lite"/>
    </source>
</evidence>
<protein>
    <recommendedName>
        <fullName evidence="7">CP-type G domain-containing protein</fullName>
    </recommendedName>
</protein>
<organism evidence="8 9">
    <name type="scientific">Cristinia sonorae</name>
    <dbReference type="NCBI Taxonomy" id="1940300"/>
    <lineage>
        <taxon>Eukaryota</taxon>
        <taxon>Fungi</taxon>
        <taxon>Dikarya</taxon>
        <taxon>Basidiomycota</taxon>
        <taxon>Agaricomycotina</taxon>
        <taxon>Agaricomycetes</taxon>
        <taxon>Agaricomycetidae</taxon>
        <taxon>Agaricales</taxon>
        <taxon>Pleurotineae</taxon>
        <taxon>Stephanosporaceae</taxon>
        <taxon>Cristinia</taxon>
    </lineage>
</organism>